<evidence type="ECO:0000313" key="4">
    <source>
        <dbReference type="Proteomes" id="UP001595990"/>
    </source>
</evidence>
<evidence type="ECO:0000313" key="3">
    <source>
        <dbReference type="EMBL" id="MFC4512464.1"/>
    </source>
</evidence>
<keyword evidence="4" id="KW-1185">Reference proteome</keyword>
<accession>A0ABV9BEK5</accession>
<gene>
    <name evidence="3" type="ORF">ACFPEN_05910</name>
</gene>
<name>A0ABV9BEK5_9ACTN</name>
<dbReference type="EMBL" id="JBHSFS010000002">
    <property type="protein sequence ID" value="MFC4512464.1"/>
    <property type="molecule type" value="Genomic_DNA"/>
</dbReference>
<dbReference type="Proteomes" id="UP001595990">
    <property type="component" value="Unassembled WGS sequence"/>
</dbReference>
<evidence type="ECO:0000256" key="1">
    <source>
        <dbReference type="SAM" id="MobiDB-lite"/>
    </source>
</evidence>
<feature type="signal peptide" evidence="2">
    <location>
        <begin position="1"/>
        <end position="26"/>
    </location>
</feature>
<protein>
    <recommendedName>
        <fullName evidence="5">Secreted protein</fullName>
    </recommendedName>
</protein>
<proteinExistence type="predicted"/>
<sequence>MGSLKRFAVLSGMALAVLASPASIVAASADTIDAGPGGLLSSIGSRNASAHSNLCGASRVGLLNDRTCVTRRDSHKGHGNDRQVTGPSGGLLSNIDSRNASGFSNNCGTDTIGVLNHTTCVAEEK</sequence>
<feature type="compositionally biased region" description="Basic and acidic residues" evidence="1">
    <location>
        <begin position="71"/>
        <end position="81"/>
    </location>
</feature>
<dbReference type="RefSeq" id="WP_397614171.1">
    <property type="nucleotide sequence ID" value="NZ_JBHSFS010000002.1"/>
</dbReference>
<feature type="chain" id="PRO_5046791918" description="Secreted protein" evidence="2">
    <location>
        <begin position="27"/>
        <end position="125"/>
    </location>
</feature>
<feature type="region of interest" description="Disordered" evidence="1">
    <location>
        <begin position="71"/>
        <end position="91"/>
    </location>
</feature>
<evidence type="ECO:0008006" key="5">
    <source>
        <dbReference type="Google" id="ProtNLM"/>
    </source>
</evidence>
<comment type="caution">
    <text evidence="3">The sequence shown here is derived from an EMBL/GenBank/DDBJ whole genome shotgun (WGS) entry which is preliminary data.</text>
</comment>
<evidence type="ECO:0000256" key="2">
    <source>
        <dbReference type="SAM" id="SignalP"/>
    </source>
</evidence>
<keyword evidence="2" id="KW-0732">Signal</keyword>
<reference evidence="4" key="1">
    <citation type="journal article" date="2019" name="Int. J. Syst. Evol. Microbiol.">
        <title>The Global Catalogue of Microorganisms (GCM) 10K type strain sequencing project: providing services to taxonomists for standard genome sequencing and annotation.</title>
        <authorList>
            <consortium name="The Broad Institute Genomics Platform"/>
            <consortium name="The Broad Institute Genome Sequencing Center for Infectious Disease"/>
            <person name="Wu L."/>
            <person name="Ma J."/>
        </authorList>
    </citation>
    <scope>NUCLEOTIDE SEQUENCE [LARGE SCALE GENOMIC DNA]</scope>
    <source>
        <strain evidence="4">CECT 8064</strain>
    </source>
</reference>
<organism evidence="3 4">
    <name type="scientific">Streptomyces ehimensis</name>
    <dbReference type="NCBI Taxonomy" id="68195"/>
    <lineage>
        <taxon>Bacteria</taxon>
        <taxon>Bacillati</taxon>
        <taxon>Actinomycetota</taxon>
        <taxon>Actinomycetes</taxon>
        <taxon>Kitasatosporales</taxon>
        <taxon>Streptomycetaceae</taxon>
        <taxon>Streptomyces</taxon>
    </lineage>
</organism>